<organism evidence="2 3">
    <name type="scientific">Cloeon dipterum</name>
    <dbReference type="NCBI Taxonomy" id="197152"/>
    <lineage>
        <taxon>Eukaryota</taxon>
        <taxon>Metazoa</taxon>
        <taxon>Ecdysozoa</taxon>
        <taxon>Arthropoda</taxon>
        <taxon>Hexapoda</taxon>
        <taxon>Insecta</taxon>
        <taxon>Pterygota</taxon>
        <taxon>Palaeoptera</taxon>
        <taxon>Ephemeroptera</taxon>
        <taxon>Pisciforma</taxon>
        <taxon>Baetidae</taxon>
        <taxon>Cloeon</taxon>
    </lineage>
</organism>
<evidence type="ECO:0000256" key="1">
    <source>
        <dbReference type="SAM" id="SignalP"/>
    </source>
</evidence>
<dbReference type="EMBL" id="CADEPI010000001">
    <property type="protein sequence ID" value="CAB3359343.1"/>
    <property type="molecule type" value="Genomic_DNA"/>
</dbReference>
<accession>A0A8S1BQK2</accession>
<dbReference type="PANTHER" id="PTHR21398">
    <property type="entry name" value="AGAP007094-PA"/>
    <property type="match status" value="1"/>
</dbReference>
<evidence type="ECO:0000313" key="3">
    <source>
        <dbReference type="Proteomes" id="UP000494165"/>
    </source>
</evidence>
<dbReference type="InterPro" id="IPR006631">
    <property type="entry name" value="DM4_12"/>
</dbReference>
<evidence type="ECO:0000313" key="2">
    <source>
        <dbReference type="EMBL" id="CAB3359343.1"/>
    </source>
</evidence>
<dbReference type="OrthoDB" id="6339724at2759"/>
<gene>
    <name evidence="2" type="ORF">CLODIP_2_CD05345</name>
</gene>
<dbReference type="AlphaFoldDB" id="A0A8S1BQK2"/>
<protein>
    <submittedName>
        <fullName evidence="2">Uncharacterized protein</fullName>
    </submittedName>
</protein>
<dbReference type="Proteomes" id="UP000494165">
    <property type="component" value="Unassembled WGS sequence"/>
</dbReference>
<feature type="chain" id="PRO_5035932805" evidence="1">
    <location>
        <begin position="20"/>
        <end position="276"/>
    </location>
</feature>
<proteinExistence type="predicted"/>
<dbReference type="Pfam" id="PF07841">
    <property type="entry name" value="DM4_12"/>
    <property type="match status" value="1"/>
</dbReference>
<keyword evidence="3" id="KW-1185">Reference proteome</keyword>
<comment type="caution">
    <text evidence="2">The sequence shown here is derived from an EMBL/GenBank/DDBJ whole genome shotgun (WGS) entry which is preliminary data.</text>
</comment>
<sequence>MWLITVLLVGVASSAAATAADPSATSNVPHSRQKRLLWLTPDGRLALPPGTSLVITPSLSLPFVRYPPEGFFSNMTISLPFTIDFDTLGLTDNANPYGVFPPLLARSMGRMAGDAFFSYISTLLTNRQKRNTAPLKEAPASNVRSALMGGERALLYKTLEEFLANFGMDGKACVLRAICEVHGHPLENYGLIGEFLRLFLTASKSPVASLLTEYVEAEKRGQGDGGECWRYHRDCPKSLFRWKSNYQRLPEDENNNEIVTDEVNQVVTLERDSQMM</sequence>
<name>A0A8S1BQK2_9INSE</name>
<dbReference type="SMART" id="SM00718">
    <property type="entry name" value="DM4_12"/>
    <property type="match status" value="1"/>
</dbReference>
<keyword evidence="1" id="KW-0732">Signal</keyword>
<feature type="signal peptide" evidence="1">
    <location>
        <begin position="1"/>
        <end position="19"/>
    </location>
</feature>
<dbReference type="PANTHER" id="PTHR21398:SF6">
    <property type="entry name" value="AGAP007094-PA"/>
    <property type="match status" value="1"/>
</dbReference>
<reference evidence="2 3" key="1">
    <citation type="submission" date="2020-04" db="EMBL/GenBank/DDBJ databases">
        <authorList>
            <person name="Alioto T."/>
            <person name="Alioto T."/>
            <person name="Gomez Garrido J."/>
        </authorList>
    </citation>
    <scope>NUCLEOTIDE SEQUENCE [LARGE SCALE GENOMIC DNA]</scope>
</reference>